<dbReference type="GeneID" id="28491113"/>
<dbReference type="Proteomes" id="UP000070587">
    <property type="component" value="Chromosome"/>
</dbReference>
<evidence type="ECO:0000313" key="1">
    <source>
        <dbReference type="EMBL" id="AMM53861.1"/>
    </source>
</evidence>
<dbReference type="AlphaFoldDB" id="A0A127B928"/>
<name>A0A127B928_9EURY</name>
<evidence type="ECO:0000313" key="2">
    <source>
        <dbReference type="Proteomes" id="UP000070587"/>
    </source>
</evidence>
<accession>A0A127B928</accession>
<protein>
    <submittedName>
        <fullName evidence="1">Uncharacterized protein</fullName>
    </submittedName>
</protein>
<organism evidence="1 2">
    <name type="scientific">Pyrococcus kukulkanii</name>
    <dbReference type="NCBI Taxonomy" id="1609559"/>
    <lineage>
        <taxon>Archaea</taxon>
        <taxon>Methanobacteriati</taxon>
        <taxon>Methanobacteriota</taxon>
        <taxon>Thermococci</taxon>
        <taxon>Thermococcales</taxon>
        <taxon>Thermococcaceae</taxon>
        <taxon>Pyrococcus</taxon>
    </lineage>
</organism>
<dbReference type="KEGG" id="pyc:TQ32_04720"/>
<dbReference type="RefSeq" id="WP_068321660.1">
    <property type="nucleotide sequence ID" value="NZ_CP010835.1"/>
</dbReference>
<reference evidence="1 2" key="2">
    <citation type="journal article" date="2016" name="Int. J. Syst. Evol. Microbiol.">
        <title>Pyrococcus kukulkanii sp. nov., a hyperthermophilic, piezophilic archaeon isolated from a deep-sea hydrothermal vent.</title>
        <authorList>
            <person name="Callac N."/>
            <person name="Oger P."/>
            <person name="Lesongeur F."/>
            <person name="Rattray J.E."/>
            <person name="Vannier P."/>
            <person name="Michoud G."/>
            <person name="Beauverger M."/>
            <person name="Gayet N."/>
            <person name="Rouxel O."/>
            <person name="Jebbar M."/>
            <person name="Godfroy A."/>
        </authorList>
    </citation>
    <scope>NUCLEOTIDE SEQUENCE [LARGE SCALE GENOMIC DNA]</scope>
    <source>
        <strain evidence="1 2">NCB100</strain>
    </source>
</reference>
<dbReference type="OrthoDB" id="86197at2157"/>
<sequence>MRSSKALVSFMLLIFTITPTFTLAQFEVVENNNIYLTGTVEMELNVTLVNLGDTPKYIMVNPRYQFEVIRENRTEFLYHNSTGATIIGNPTKTLLNYRPGFWIYPHEVLKVRFFINEIDKIPIPLYDYYQPYCTGYAYIEGDKLRINVPVGFYTVPICDVLYPQLLNRPIYLYPEALFNVKDFSVVMHGYKGIVKFKIVHNSTLGLPIRDVFAVAPPILFPNARIYGYFPSPTMSYSEYLDYVKGFWKLNIPKILLPTKNLTDEIVLYGLTDDLLTSKFEIPRVKNVKQINVEYPIWIIWLGDNSTFEITYKFEWGINKG</sequence>
<proteinExistence type="predicted"/>
<dbReference type="PATRIC" id="fig|1609559.3.peg.983"/>
<dbReference type="EMBL" id="CP010835">
    <property type="protein sequence ID" value="AMM53861.1"/>
    <property type="molecule type" value="Genomic_DNA"/>
</dbReference>
<gene>
    <name evidence="1" type="ORF">TQ32_04720</name>
</gene>
<dbReference type="STRING" id="1609559.TQ32_04720"/>
<reference evidence="2" key="1">
    <citation type="submission" date="2015-02" db="EMBL/GenBank/DDBJ databases">
        <title>Pyrococcus kukulkanii sp. nov., a novel hyperthermophilic archaeon isolated from a deep-sea hydrothermal vent at the Guaymas Basin.</title>
        <authorList>
            <person name="Oger P.M."/>
            <person name="Callac N."/>
            <person name="Jebbar M."/>
            <person name="Godfroy A."/>
        </authorList>
    </citation>
    <scope>NUCLEOTIDE SEQUENCE [LARGE SCALE GENOMIC DNA]</scope>
    <source>
        <strain evidence="2">NCB100</strain>
    </source>
</reference>